<dbReference type="OrthoDB" id="554695at2"/>
<comment type="subcellular location">
    <subcellularLocation>
        <location evidence="1 8">Cell membrane</location>
        <topology evidence="1 8">Multi-pass membrane protein</topology>
    </subcellularLocation>
</comment>
<evidence type="ECO:0000256" key="4">
    <source>
        <dbReference type="ARBA" id="ARBA00022475"/>
    </source>
</evidence>
<proteinExistence type="inferred from homology"/>
<keyword evidence="10" id="KW-1185">Reference proteome</keyword>
<organism evidence="9 10">
    <name type="scientific">Devosia ginsengisoli</name>
    <dbReference type="NCBI Taxonomy" id="400770"/>
    <lineage>
        <taxon>Bacteria</taxon>
        <taxon>Pseudomonadati</taxon>
        <taxon>Pseudomonadota</taxon>
        <taxon>Alphaproteobacteria</taxon>
        <taxon>Hyphomicrobiales</taxon>
        <taxon>Devosiaceae</taxon>
        <taxon>Devosia</taxon>
    </lineage>
</organism>
<dbReference type="AlphaFoldDB" id="A0A5B8LNS9"/>
<feature type="transmembrane region" description="Helical" evidence="8">
    <location>
        <begin position="229"/>
        <end position="247"/>
    </location>
</feature>
<dbReference type="InterPro" id="IPR002781">
    <property type="entry name" value="TM_pro_TauE-like"/>
</dbReference>
<dbReference type="EMBL" id="CP042304">
    <property type="protein sequence ID" value="QDZ09345.1"/>
    <property type="molecule type" value="Genomic_DNA"/>
</dbReference>
<dbReference type="PANTHER" id="PTHR30269">
    <property type="entry name" value="TRANSMEMBRANE PROTEIN YFCA"/>
    <property type="match status" value="1"/>
</dbReference>
<gene>
    <name evidence="9" type="ORF">FPZ08_00395</name>
</gene>
<accession>A0A5B8LNS9</accession>
<dbReference type="Pfam" id="PF01925">
    <property type="entry name" value="TauE"/>
    <property type="match status" value="1"/>
</dbReference>
<dbReference type="KEGG" id="dea:FPZ08_00395"/>
<keyword evidence="3" id="KW-0813">Transport</keyword>
<dbReference type="InterPro" id="IPR052017">
    <property type="entry name" value="TSUP"/>
</dbReference>
<evidence type="ECO:0000256" key="3">
    <source>
        <dbReference type="ARBA" id="ARBA00022448"/>
    </source>
</evidence>
<evidence type="ECO:0000313" key="9">
    <source>
        <dbReference type="EMBL" id="QDZ09345.1"/>
    </source>
</evidence>
<evidence type="ECO:0000256" key="1">
    <source>
        <dbReference type="ARBA" id="ARBA00004651"/>
    </source>
</evidence>
<feature type="transmembrane region" description="Helical" evidence="8">
    <location>
        <begin position="156"/>
        <end position="175"/>
    </location>
</feature>
<evidence type="ECO:0000256" key="5">
    <source>
        <dbReference type="ARBA" id="ARBA00022692"/>
    </source>
</evidence>
<evidence type="ECO:0000256" key="2">
    <source>
        <dbReference type="ARBA" id="ARBA00009142"/>
    </source>
</evidence>
<dbReference type="PANTHER" id="PTHR30269:SF0">
    <property type="entry name" value="MEMBRANE TRANSPORTER PROTEIN YFCA-RELATED"/>
    <property type="match status" value="1"/>
</dbReference>
<dbReference type="RefSeq" id="WP_146288157.1">
    <property type="nucleotide sequence ID" value="NZ_CP042304.1"/>
</dbReference>
<evidence type="ECO:0000256" key="8">
    <source>
        <dbReference type="RuleBase" id="RU363041"/>
    </source>
</evidence>
<feature type="transmembrane region" description="Helical" evidence="8">
    <location>
        <begin position="131"/>
        <end position="150"/>
    </location>
</feature>
<keyword evidence="4 8" id="KW-1003">Cell membrane</keyword>
<reference evidence="9 10" key="1">
    <citation type="submission" date="2019-07" db="EMBL/GenBank/DDBJ databases">
        <title>Full genome sequence of Devosia sp. Gsoil 520.</title>
        <authorList>
            <person name="Im W.-T."/>
        </authorList>
    </citation>
    <scope>NUCLEOTIDE SEQUENCE [LARGE SCALE GENOMIC DNA]</scope>
    <source>
        <strain evidence="9 10">Gsoil 520</strain>
    </source>
</reference>
<protein>
    <recommendedName>
        <fullName evidence="8">Probable membrane transporter protein</fullName>
    </recommendedName>
</protein>
<feature type="transmembrane region" description="Helical" evidence="8">
    <location>
        <begin position="32"/>
        <end position="49"/>
    </location>
</feature>
<evidence type="ECO:0000256" key="7">
    <source>
        <dbReference type="ARBA" id="ARBA00023136"/>
    </source>
</evidence>
<dbReference type="GO" id="GO:0005886">
    <property type="term" value="C:plasma membrane"/>
    <property type="evidence" value="ECO:0007669"/>
    <property type="project" value="UniProtKB-SubCell"/>
</dbReference>
<feature type="transmembrane region" description="Helical" evidence="8">
    <location>
        <begin position="187"/>
        <end position="209"/>
    </location>
</feature>
<keyword evidence="6 8" id="KW-1133">Transmembrane helix</keyword>
<feature type="transmembrane region" description="Helical" evidence="8">
    <location>
        <begin position="98"/>
        <end position="119"/>
    </location>
</feature>
<name>A0A5B8LNS9_9HYPH</name>
<comment type="similarity">
    <text evidence="2 8">Belongs to the 4-toluene sulfonate uptake permease (TSUP) (TC 2.A.102) family.</text>
</comment>
<sequence length="249" mass="25547">MLDPLTLLALAGAGMLAGFVDAIAGGGGMIGVPALLSAGLPPVAALATNKMQSVVGTAMAAATYWRRGFISLKALLPALILTYAGSLVGALVVKQIDITLLDIAVPVALIGIALYFLFAPNLSDADKAARLPFGLFVPVMGLIIGFYDGIFGPGTGSFFTIGFVMLFGLGLTRASGNTKILNLVSNLAALTIFIPAGDVVWPAAIAMAIGQIVGGYIGARTGIRYGAKVIRPLVVVVSIALALRLLFFR</sequence>
<feature type="transmembrane region" description="Helical" evidence="8">
    <location>
        <begin position="70"/>
        <end position="92"/>
    </location>
</feature>
<dbReference type="Proteomes" id="UP000315364">
    <property type="component" value="Chromosome"/>
</dbReference>
<keyword evidence="7 8" id="KW-0472">Membrane</keyword>
<evidence type="ECO:0000256" key="6">
    <source>
        <dbReference type="ARBA" id="ARBA00022989"/>
    </source>
</evidence>
<keyword evidence="5 8" id="KW-0812">Transmembrane</keyword>
<evidence type="ECO:0000313" key="10">
    <source>
        <dbReference type="Proteomes" id="UP000315364"/>
    </source>
</evidence>